<organism evidence="2 3">
    <name type="scientific">Microcoleus asticus IPMA8</name>
    <dbReference type="NCBI Taxonomy" id="2563858"/>
    <lineage>
        <taxon>Bacteria</taxon>
        <taxon>Bacillati</taxon>
        <taxon>Cyanobacteriota</taxon>
        <taxon>Cyanophyceae</taxon>
        <taxon>Oscillatoriophycideae</taxon>
        <taxon>Oscillatoriales</taxon>
        <taxon>Microcoleaceae</taxon>
        <taxon>Microcoleus</taxon>
        <taxon>Microcoleus asticus</taxon>
    </lineage>
</organism>
<evidence type="ECO:0000313" key="2">
    <source>
        <dbReference type="EMBL" id="NQE35540.1"/>
    </source>
</evidence>
<name>A0ABX2D1J6_9CYAN</name>
<dbReference type="EMBL" id="SRRZ01000058">
    <property type="protein sequence ID" value="NQE35540.1"/>
    <property type="molecule type" value="Genomic_DNA"/>
</dbReference>
<reference evidence="2 3" key="1">
    <citation type="journal article" date="2020" name="Sci. Rep.">
        <title>A novel cyanobacterial geosmin producer, revising GeoA distribution and dispersion patterns in Bacteria.</title>
        <authorList>
            <person name="Churro C."/>
            <person name="Semedo-Aguiar A.P."/>
            <person name="Silva A.D."/>
            <person name="Pereira-Leal J.B."/>
            <person name="Leite R.B."/>
        </authorList>
    </citation>
    <scope>NUCLEOTIDE SEQUENCE [LARGE SCALE GENOMIC DNA]</scope>
    <source>
        <strain evidence="2 3">IPMA8</strain>
    </source>
</reference>
<accession>A0ABX2D1J6</accession>
<comment type="caution">
    <text evidence="2">The sequence shown here is derived from an EMBL/GenBank/DDBJ whole genome shotgun (WGS) entry which is preliminary data.</text>
</comment>
<sequence>MTPHSLGKQIEWKRSVSSSSDPENKFFTPHSLGKQIEWKRNLPSLHQLKKTHLPTRWGNKLNGNPALPFLKKRRLSPHSLGKQIEWKPSLLYSLLYGRHDYTPHSLGKQIEWKPSLLFELEGTYMFSPLAGETN</sequence>
<keyword evidence="3" id="KW-1185">Reference proteome</keyword>
<feature type="region of interest" description="Disordered" evidence="1">
    <location>
        <begin position="1"/>
        <end position="26"/>
    </location>
</feature>
<gene>
    <name evidence="2" type="ORF">E5S67_03275</name>
</gene>
<protein>
    <submittedName>
        <fullName evidence="2">Uncharacterized protein</fullName>
    </submittedName>
</protein>
<evidence type="ECO:0000256" key="1">
    <source>
        <dbReference type="SAM" id="MobiDB-lite"/>
    </source>
</evidence>
<dbReference type="Proteomes" id="UP000702425">
    <property type="component" value="Unassembled WGS sequence"/>
</dbReference>
<proteinExistence type="predicted"/>
<evidence type="ECO:0000313" key="3">
    <source>
        <dbReference type="Proteomes" id="UP000702425"/>
    </source>
</evidence>